<feature type="domain" description="DhaL" evidence="3">
    <location>
        <begin position="9"/>
        <end position="207"/>
    </location>
</feature>
<organism evidence="4 5">
    <name type="scientific">Streptomyces tagetis</name>
    <dbReference type="NCBI Taxonomy" id="2820809"/>
    <lineage>
        <taxon>Bacteria</taxon>
        <taxon>Bacillati</taxon>
        <taxon>Actinomycetota</taxon>
        <taxon>Actinomycetes</taxon>
        <taxon>Kitasatosporales</taxon>
        <taxon>Streptomycetaceae</taxon>
        <taxon>Streptomyces</taxon>
    </lineage>
</organism>
<dbReference type="Gene3D" id="1.25.40.340">
    <property type="match status" value="1"/>
</dbReference>
<sequence length="222" mass="22398">MTSTLPAVFSSELWIRRFADSARATEAQLTSLDQRVGDGDFGTNLALGTSAALARLDALTRPDDAAALDAAAAAFLDEVGGTSGPLFGLLLQSLATTVTPSGATAASLAEGVTDGLAAIRRVGDAAPGDKTLVDALTPAAEALRSASGSSRPDQALADAARAAWQGVRETARLRASMGRSSYLGERAEGIPDPGAVGVALLFASAADVVRDLGPHLDGDRPG</sequence>
<keyword evidence="2 4" id="KW-0418">Kinase</keyword>
<proteinExistence type="predicted"/>
<accession>A0A940XER5</accession>
<dbReference type="GO" id="GO:0019563">
    <property type="term" value="P:glycerol catabolic process"/>
    <property type="evidence" value="ECO:0007669"/>
    <property type="project" value="TreeGrafter"/>
</dbReference>
<dbReference type="AlphaFoldDB" id="A0A940XER5"/>
<evidence type="ECO:0000259" key="3">
    <source>
        <dbReference type="PROSITE" id="PS51480"/>
    </source>
</evidence>
<dbReference type="PANTHER" id="PTHR28629">
    <property type="entry name" value="TRIOKINASE/FMN CYCLASE"/>
    <property type="match status" value="1"/>
</dbReference>
<dbReference type="InterPro" id="IPR004007">
    <property type="entry name" value="DhaL_dom"/>
</dbReference>
<dbReference type="PROSITE" id="PS51480">
    <property type="entry name" value="DHAL"/>
    <property type="match status" value="1"/>
</dbReference>
<dbReference type="InterPro" id="IPR036117">
    <property type="entry name" value="DhaL_dom_sf"/>
</dbReference>
<evidence type="ECO:0000256" key="2">
    <source>
        <dbReference type="ARBA" id="ARBA00022777"/>
    </source>
</evidence>
<protein>
    <submittedName>
        <fullName evidence="4">Dihydroxyacetone kinase subunit L</fullName>
    </submittedName>
</protein>
<dbReference type="GO" id="GO:0005829">
    <property type="term" value="C:cytosol"/>
    <property type="evidence" value="ECO:0007669"/>
    <property type="project" value="TreeGrafter"/>
</dbReference>
<dbReference type="InterPro" id="IPR050861">
    <property type="entry name" value="Dihydroxyacetone_Kinase"/>
</dbReference>
<evidence type="ECO:0000256" key="1">
    <source>
        <dbReference type="ARBA" id="ARBA00022679"/>
    </source>
</evidence>
<dbReference type="Proteomes" id="UP000677875">
    <property type="component" value="Unassembled WGS sequence"/>
</dbReference>
<dbReference type="SMART" id="SM01120">
    <property type="entry name" value="Dak2"/>
    <property type="match status" value="1"/>
</dbReference>
<dbReference type="Pfam" id="PF02734">
    <property type="entry name" value="Dak2"/>
    <property type="match status" value="1"/>
</dbReference>
<name>A0A940XER5_9ACTN</name>
<dbReference type="EMBL" id="JAGPNL010000002">
    <property type="protein sequence ID" value="MBQ0827134.1"/>
    <property type="molecule type" value="Genomic_DNA"/>
</dbReference>
<dbReference type="NCBIfam" id="TIGR02365">
    <property type="entry name" value="dha_L_ycgS"/>
    <property type="match status" value="1"/>
</dbReference>
<keyword evidence="1" id="KW-0808">Transferase</keyword>
<reference evidence="4" key="1">
    <citation type="submission" date="2021-04" db="EMBL/GenBank/DDBJ databases">
        <title>Genome seq and assembly of Streptomyces sp. RG38.</title>
        <authorList>
            <person name="Chhetri G."/>
        </authorList>
    </citation>
    <scope>NUCLEOTIDE SEQUENCE</scope>
    <source>
        <strain evidence="4">RG38</strain>
    </source>
</reference>
<dbReference type="GO" id="GO:0004371">
    <property type="term" value="F:glycerone kinase activity"/>
    <property type="evidence" value="ECO:0007669"/>
    <property type="project" value="InterPro"/>
</dbReference>
<dbReference type="InterPro" id="IPR012737">
    <property type="entry name" value="DhaK_L_YcgS"/>
</dbReference>
<dbReference type="PANTHER" id="PTHR28629:SF4">
    <property type="entry name" value="TRIOKINASE_FMN CYCLASE"/>
    <property type="match status" value="1"/>
</dbReference>
<gene>
    <name evidence="4" type="primary">dhaL</name>
    <name evidence="4" type="ORF">J5Y05_11500</name>
</gene>
<evidence type="ECO:0000313" key="4">
    <source>
        <dbReference type="EMBL" id="MBQ0827134.1"/>
    </source>
</evidence>
<dbReference type="SUPFAM" id="SSF101473">
    <property type="entry name" value="DhaL-like"/>
    <property type="match status" value="1"/>
</dbReference>
<dbReference type="RefSeq" id="WP_210871168.1">
    <property type="nucleotide sequence ID" value="NZ_JAGPNL010000002.1"/>
</dbReference>
<dbReference type="FunFam" id="1.25.40.340:FF:000002">
    <property type="entry name" value="Dihydroxyacetone kinase, L subunit"/>
    <property type="match status" value="1"/>
</dbReference>
<comment type="caution">
    <text evidence="4">The sequence shown here is derived from an EMBL/GenBank/DDBJ whole genome shotgun (WGS) entry which is preliminary data.</text>
</comment>
<evidence type="ECO:0000313" key="5">
    <source>
        <dbReference type="Proteomes" id="UP000677875"/>
    </source>
</evidence>
<keyword evidence="5" id="KW-1185">Reference proteome</keyword>